<protein>
    <recommendedName>
        <fullName evidence="2">TonB C-terminal domain-containing protein</fullName>
    </recommendedName>
</protein>
<reference evidence="1" key="1">
    <citation type="submission" date="2018-05" db="EMBL/GenBank/DDBJ databases">
        <authorList>
            <person name="Lanie J.A."/>
            <person name="Ng W.-L."/>
            <person name="Kazmierczak K.M."/>
            <person name="Andrzejewski T.M."/>
            <person name="Davidsen T.M."/>
            <person name="Wayne K.J."/>
            <person name="Tettelin H."/>
            <person name="Glass J.I."/>
            <person name="Rusch D."/>
            <person name="Podicherti R."/>
            <person name="Tsui H.-C.T."/>
            <person name="Winkler M.E."/>
        </authorList>
    </citation>
    <scope>NUCLEOTIDE SEQUENCE</scope>
</reference>
<organism evidence="1">
    <name type="scientific">marine metagenome</name>
    <dbReference type="NCBI Taxonomy" id="408172"/>
    <lineage>
        <taxon>unclassified sequences</taxon>
        <taxon>metagenomes</taxon>
        <taxon>ecological metagenomes</taxon>
    </lineage>
</organism>
<dbReference type="Gene3D" id="3.30.1150.10">
    <property type="match status" value="1"/>
</dbReference>
<dbReference type="EMBL" id="UINC01197922">
    <property type="protein sequence ID" value="SVE15652.1"/>
    <property type="molecule type" value="Genomic_DNA"/>
</dbReference>
<feature type="non-terminal residue" evidence="1">
    <location>
        <position position="1"/>
    </location>
</feature>
<accession>A0A383B6L6</accession>
<evidence type="ECO:0000313" key="1">
    <source>
        <dbReference type="EMBL" id="SVE15652.1"/>
    </source>
</evidence>
<gene>
    <name evidence="1" type="ORF">METZ01_LOCUS468506</name>
</gene>
<proteinExistence type="predicted"/>
<name>A0A383B6L6_9ZZZZ</name>
<sequence length="129" mass="14722">QNLAKQMFGSPQRLFPSRNGALYLDRRPDAAEAGDDLFVRIEYTVTDQGKVSHVKVLEKNVPNEQVRMLRYGIRNAKFRPRIDDGEILATEGLTFYQPYEVFKGDSNSRPNQMDEVLVAPASAPKKQMY</sequence>
<dbReference type="AlphaFoldDB" id="A0A383B6L6"/>
<evidence type="ECO:0008006" key="2">
    <source>
        <dbReference type="Google" id="ProtNLM"/>
    </source>
</evidence>